<evidence type="ECO:0000259" key="11">
    <source>
        <dbReference type="Pfam" id="PF13609"/>
    </source>
</evidence>
<evidence type="ECO:0000256" key="10">
    <source>
        <dbReference type="ARBA" id="ARBA00023237"/>
    </source>
</evidence>
<dbReference type="InterPro" id="IPR033900">
    <property type="entry name" value="Gram_neg_porin_domain"/>
</dbReference>
<keyword evidence="10" id="KW-0998">Cell outer membrane</keyword>
<evidence type="ECO:0000256" key="7">
    <source>
        <dbReference type="ARBA" id="ARBA00023065"/>
    </source>
</evidence>
<dbReference type="InterPro" id="IPR050298">
    <property type="entry name" value="Gram-neg_bact_OMP"/>
</dbReference>
<protein>
    <submittedName>
        <fullName evidence="12">Porin</fullName>
    </submittedName>
</protein>
<evidence type="ECO:0000256" key="2">
    <source>
        <dbReference type="ARBA" id="ARBA00011233"/>
    </source>
</evidence>
<keyword evidence="9" id="KW-0472">Membrane</keyword>
<sequence length="311" mass="34454">MSINWIKFTMHFAPRLLLLSLLGYSVFGVAQPYVIYGKASLSAQLADEGDGHSTEFKSNTSRLGVSGEFDMSPDAQLVYRVEWGIDLADLTSSKTIQSRDQYIGVTGNLGTLLVGRKNNGLKNVTSPVDVMNGYEGDLKGLWQGDERYSDSVNYISPVFNTGFAAEFNYVRVNKAKGDDSFISTIYYGDRTLNKSTWYAAVGYASKANGFDVQRLLAKAKMGSWIFGAVAHREKNNQLGDPDSGILLNSQYSIGKWQLSGQYQTLSGDNSVSLMVDYKLAKSSKIYAWLTDRRAQQDAQQSWLAIGVEHKF</sequence>
<evidence type="ECO:0000256" key="9">
    <source>
        <dbReference type="ARBA" id="ARBA00023136"/>
    </source>
</evidence>
<evidence type="ECO:0000256" key="4">
    <source>
        <dbReference type="ARBA" id="ARBA00022452"/>
    </source>
</evidence>
<evidence type="ECO:0000313" key="12">
    <source>
        <dbReference type="EMBL" id="MDU0355839.1"/>
    </source>
</evidence>
<accession>A0ABU3T0Q1</accession>
<keyword evidence="4" id="KW-1134">Transmembrane beta strand</keyword>
<gene>
    <name evidence="12" type="ORF">RS130_19860</name>
</gene>
<keyword evidence="5" id="KW-0812">Transmembrane</keyword>
<keyword evidence="13" id="KW-1185">Reference proteome</keyword>
<comment type="subcellular location">
    <subcellularLocation>
        <location evidence="1">Cell outer membrane</location>
        <topology evidence="1">Multi-pass membrane protein</topology>
    </subcellularLocation>
</comment>
<proteinExistence type="predicted"/>
<evidence type="ECO:0000256" key="1">
    <source>
        <dbReference type="ARBA" id="ARBA00004571"/>
    </source>
</evidence>
<dbReference type="PANTHER" id="PTHR34501:SF9">
    <property type="entry name" value="MAJOR OUTER MEMBRANE PROTEIN P.IA"/>
    <property type="match status" value="1"/>
</dbReference>
<dbReference type="EMBL" id="JAWDIO010000002">
    <property type="protein sequence ID" value="MDU0355839.1"/>
    <property type="molecule type" value="Genomic_DNA"/>
</dbReference>
<keyword evidence="7" id="KW-0406">Ion transport</keyword>
<comment type="subunit">
    <text evidence="2">Homotrimer.</text>
</comment>
<dbReference type="SUPFAM" id="SSF56935">
    <property type="entry name" value="Porins"/>
    <property type="match status" value="1"/>
</dbReference>
<keyword evidence="8" id="KW-0626">Porin</keyword>
<dbReference type="RefSeq" id="WP_316027359.1">
    <property type="nucleotide sequence ID" value="NZ_JAWDIO010000002.1"/>
</dbReference>
<comment type="caution">
    <text evidence="12">The sequence shown here is derived from an EMBL/GenBank/DDBJ whole genome shotgun (WGS) entry which is preliminary data.</text>
</comment>
<evidence type="ECO:0000313" key="13">
    <source>
        <dbReference type="Proteomes" id="UP001247805"/>
    </source>
</evidence>
<evidence type="ECO:0000256" key="6">
    <source>
        <dbReference type="ARBA" id="ARBA00022729"/>
    </source>
</evidence>
<dbReference type="Gene3D" id="2.40.160.10">
    <property type="entry name" value="Porin"/>
    <property type="match status" value="1"/>
</dbReference>
<name>A0ABU3T0Q1_9ALTE</name>
<dbReference type="InterPro" id="IPR023614">
    <property type="entry name" value="Porin_dom_sf"/>
</dbReference>
<evidence type="ECO:0000256" key="3">
    <source>
        <dbReference type="ARBA" id="ARBA00022448"/>
    </source>
</evidence>
<feature type="domain" description="Porin" evidence="11">
    <location>
        <begin position="25"/>
        <end position="289"/>
    </location>
</feature>
<reference evidence="12 13" key="1">
    <citation type="submission" date="2023-10" db="EMBL/GenBank/DDBJ databases">
        <title>Glaciecola aquimarina strain GGW-M5 nov., isolated from a coastal seawater.</title>
        <authorList>
            <person name="Bayburt H."/>
            <person name="Kim J.M."/>
            <person name="Choi B.J."/>
            <person name="Jeon C.O."/>
        </authorList>
    </citation>
    <scope>NUCLEOTIDE SEQUENCE [LARGE SCALE GENOMIC DNA]</scope>
    <source>
        <strain evidence="12 13">KCTC 32108</strain>
    </source>
</reference>
<dbReference type="Pfam" id="PF13609">
    <property type="entry name" value="Porin_4"/>
    <property type="match status" value="1"/>
</dbReference>
<evidence type="ECO:0000256" key="5">
    <source>
        <dbReference type="ARBA" id="ARBA00022692"/>
    </source>
</evidence>
<dbReference type="PANTHER" id="PTHR34501">
    <property type="entry name" value="PROTEIN YDDL-RELATED"/>
    <property type="match status" value="1"/>
</dbReference>
<evidence type="ECO:0000256" key="8">
    <source>
        <dbReference type="ARBA" id="ARBA00023114"/>
    </source>
</evidence>
<dbReference type="Proteomes" id="UP001247805">
    <property type="component" value="Unassembled WGS sequence"/>
</dbReference>
<keyword evidence="6" id="KW-0732">Signal</keyword>
<keyword evidence="3" id="KW-0813">Transport</keyword>
<organism evidence="12 13">
    <name type="scientific">Paraglaciecola aquimarina</name>
    <dbReference type="NCBI Taxonomy" id="1235557"/>
    <lineage>
        <taxon>Bacteria</taxon>
        <taxon>Pseudomonadati</taxon>
        <taxon>Pseudomonadota</taxon>
        <taxon>Gammaproteobacteria</taxon>
        <taxon>Alteromonadales</taxon>
        <taxon>Alteromonadaceae</taxon>
        <taxon>Paraglaciecola</taxon>
    </lineage>
</organism>